<feature type="transmembrane region" description="Helical" evidence="1">
    <location>
        <begin position="140"/>
        <end position="158"/>
    </location>
</feature>
<dbReference type="GO" id="GO:0004190">
    <property type="term" value="F:aspartic-type endopeptidase activity"/>
    <property type="evidence" value="ECO:0007669"/>
    <property type="project" value="TreeGrafter"/>
</dbReference>
<feature type="transmembrane region" description="Helical" evidence="1">
    <location>
        <begin position="83"/>
        <end position="101"/>
    </location>
</feature>
<dbReference type="PANTHER" id="PTHR30487">
    <property type="entry name" value="TYPE 4 PREPILIN-LIKE PROTEINS LEADER PEPTIDE-PROCESSING ENZYME"/>
    <property type="match status" value="1"/>
</dbReference>
<evidence type="ECO:0000256" key="1">
    <source>
        <dbReference type="SAM" id="Phobius"/>
    </source>
</evidence>
<gene>
    <name evidence="3" type="ORF">ACD_49C00009G0043</name>
</gene>
<keyword evidence="1" id="KW-0472">Membrane</keyword>
<dbReference type="AlphaFoldDB" id="K2BDF3"/>
<feature type="transmembrane region" description="Helical" evidence="1">
    <location>
        <begin position="257"/>
        <end position="279"/>
    </location>
</feature>
<proteinExistence type="predicted"/>
<feature type="transmembrane region" description="Helical" evidence="1">
    <location>
        <begin position="113"/>
        <end position="134"/>
    </location>
</feature>
<protein>
    <recommendedName>
        <fullName evidence="2">Prepilin peptidase A24 N-terminal domain-containing protein</fullName>
    </recommendedName>
</protein>
<dbReference type="EMBL" id="AMFJ01021595">
    <property type="protein sequence ID" value="EKD66818.1"/>
    <property type="molecule type" value="Genomic_DNA"/>
</dbReference>
<evidence type="ECO:0000259" key="2">
    <source>
        <dbReference type="Pfam" id="PF06750"/>
    </source>
</evidence>
<dbReference type="Pfam" id="PF06750">
    <property type="entry name" value="A24_N_bact"/>
    <property type="match status" value="1"/>
</dbReference>
<dbReference type="GO" id="GO:0005886">
    <property type="term" value="C:plasma membrane"/>
    <property type="evidence" value="ECO:0007669"/>
    <property type="project" value="TreeGrafter"/>
</dbReference>
<dbReference type="InterPro" id="IPR050882">
    <property type="entry name" value="Prepilin_peptidase/N-MTase"/>
</dbReference>
<comment type="caution">
    <text evidence="3">The sequence shown here is derived from an EMBL/GenBank/DDBJ whole genome shotgun (WGS) entry which is preliminary data.</text>
</comment>
<feature type="domain" description="Prepilin peptidase A24 N-terminal" evidence="2">
    <location>
        <begin position="12"/>
        <end position="94"/>
    </location>
</feature>
<feature type="transmembrane region" description="Helical" evidence="1">
    <location>
        <begin position="224"/>
        <end position="245"/>
    </location>
</feature>
<accession>K2BDF3</accession>
<keyword evidence="1" id="KW-1133">Transmembrane helix</keyword>
<keyword evidence="1" id="KW-0812">Transmembrane</keyword>
<dbReference type="GO" id="GO:0006465">
    <property type="term" value="P:signal peptide processing"/>
    <property type="evidence" value="ECO:0007669"/>
    <property type="project" value="TreeGrafter"/>
</dbReference>
<name>K2BDF3_9BACT</name>
<reference evidence="3" key="1">
    <citation type="journal article" date="2012" name="Science">
        <title>Fermentation, hydrogen, and sulfur metabolism in multiple uncultivated bacterial phyla.</title>
        <authorList>
            <person name="Wrighton K.C."/>
            <person name="Thomas B.C."/>
            <person name="Sharon I."/>
            <person name="Miller C.S."/>
            <person name="Castelle C.J."/>
            <person name="VerBerkmoes N.C."/>
            <person name="Wilkins M.J."/>
            <person name="Hettich R.L."/>
            <person name="Lipton M.S."/>
            <person name="Williams K.H."/>
            <person name="Long P.E."/>
            <person name="Banfield J.F."/>
        </authorList>
    </citation>
    <scope>NUCLEOTIDE SEQUENCE [LARGE SCALE GENOMIC DNA]</scope>
</reference>
<dbReference type="InterPro" id="IPR010627">
    <property type="entry name" value="Prepilin_pept_A24_N"/>
</dbReference>
<feature type="transmembrane region" description="Helical" evidence="1">
    <location>
        <begin position="179"/>
        <end position="204"/>
    </location>
</feature>
<feature type="transmembrane region" description="Helical" evidence="1">
    <location>
        <begin position="6"/>
        <end position="26"/>
    </location>
</feature>
<dbReference type="PANTHER" id="PTHR30487:SF0">
    <property type="entry name" value="PREPILIN LEADER PEPTIDASE_N-METHYLTRANSFERASE-RELATED"/>
    <property type="match status" value="1"/>
</dbReference>
<organism evidence="3">
    <name type="scientific">uncultured bacterium</name>
    <name type="common">gcode 4</name>
    <dbReference type="NCBI Taxonomy" id="1234023"/>
    <lineage>
        <taxon>Bacteria</taxon>
        <taxon>environmental samples</taxon>
    </lineage>
</organism>
<evidence type="ECO:0000313" key="3">
    <source>
        <dbReference type="EMBL" id="EKD66818.1"/>
    </source>
</evidence>
<sequence>MMTTIFYAYLFIFGLIFWSFGSVLIFRWRSWKKWIIWGRSECPSCQHTLTTLDLIPFFSYVFLRWKCRHCANKIWPLYPILELSMWVLFLLTWMFLVDPNLIFSFNLVEISKLILFLFISFVIVIFTFYDILYLEIPDEILIPSIFILFFLLLVSSTVKDFNIFNYFSIFSSNILNIPLINWVIWALLIFSFFLFQILVSKWAWMWWWDLRIAVFMWLVWWTKIALLWLLIAYFLGSIFGIIILIKTRNKENKIPFWPYLWVWIFISLMFHSQIVNWYFSIL</sequence>